<gene>
    <name evidence="4" type="ORF">GSTENG00025108001</name>
</gene>
<reference evidence="4" key="2">
    <citation type="submission" date="2004-02" db="EMBL/GenBank/DDBJ databases">
        <authorList>
            <consortium name="Genoscope"/>
            <consortium name="Whitehead Institute Centre for Genome Research"/>
        </authorList>
    </citation>
    <scope>NUCLEOTIDE SEQUENCE</scope>
</reference>
<feature type="non-terminal residue" evidence="4">
    <location>
        <position position="815"/>
    </location>
</feature>
<organism evidence="4">
    <name type="scientific">Tetraodon nigroviridis</name>
    <name type="common">Spotted green pufferfish</name>
    <name type="synonym">Chelonodon nigroviridis</name>
    <dbReference type="NCBI Taxonomy" id="99883"/>
    <lineage>
        <taxon>Eukaryota</taxon>
        <taxon>Metazoa</taxon>
        <taxon>Chordata</taxon>
        <taxon>Craniata</taxon>
        <taxon>Vertebrata</taxon>
        <taxon>Euteleostomi</taxon>
        <taxon>Actinopterygii</taxon>
        <taxon>Neopterygii</taxon>
        <taxon>Teleostei</taxon>
        <taxon>Neoteleostei</taxon>
        <taxon>Acanthomorphata</taxon>
        <taxon>Eupercaria</taxon>
        <taxon>Tetraodontiformes</taxon>
        <taxon>Tetradontoidea</taxon>
        <taxon>Tetraodontidae</taxon>
        <taxon>Tetraodon</taxon>
    </lineage>
</organism>
<accession>Q4S2F4</accession>
<feature type="region of interest" description="Disordered" evidence="2">
    <location>
        <begin position="186"/>
        <end position="231"/>
    </location>
</feature>
<feature type="compositionally biased region" description="Basic and acidic residues" evidence="2">
    <location>
        <begin position="186"/>
        <end position="203"/>
    </location>
</feature>
<evidence type="ECO:0000256" key="1">
    <source>
        <dbReference type="ARBA" id="ARBA00024336"/>
    </source>
</evidence>
<dbReference type="EMBL" id="CAAE01014762">
    <property type="protein sequence ID" value="CAG05178.1"/>
    <property type="molecule type" value="Genomic_DNA"/>
</dbReference>
<reference evidence="4" key="1">
    <citation type="journal article" date="2004" name="Nature">
        <title>Genome duplication in the teleost fish Tetraodon nigroviridis reveals the early vertebrate proto-karyotype.</title>
        <authorList>
            <person name="Jaillon O."/>
            <person name="Aury J.-M."/>
            <person name="Brunet F."/>
            <person name="Petit J.-L."/>
            <person name="Stange-Thomann N."/>
            <person name="Mauceli E."/>
            <person name="Bouneau L."/>
            <person name="Fischer C."/>
            <person name="Ozouf-Costaz C."/>
            <person name="Bernot A."/>
            <person name="Nicaud S."/>
            <person name="Jaffe D."/>
            <person name="Fisher S."/>
            <person name="Lutfalla G."/>
            <person name="Dossat C."/>
            <person name="Segurens B."/>
            <person name="Dasilva C."/>
            <person name="Salanoubat M."/>
            <person name="Levy M."/>
            <person name="Boudet N."/>
            <person name="Castellano S."/>
            <person name="Anthouard V."/>
            <person name="Jubin C."/>
            <person name="Castelli V."/>
            <person name="Katinka M."/>
            <person name="Vacherie B."/>
            <person name="Biemont C."/>
            <person name="Skalli Z."/>
            <person name="Cattolico L."/>
            <person name="Poulain J."/>
            <person name="De Berardinis V."/>
            <person name="Cruaud C."/>
            <person name="Duprat S."/>
            <person name="Brottier P."/>
            <person name="Coutanceau J.-P."/>
            <person name="Gouzy J."/>
            <person name="Parra G."/>
            <person name="Lardier G."/>
            <person name="Chapple C."/>
            <person name="McKernan K.J."/>
            <person name="McEwan P."/>
            <person name="Bosak S."/>
            <person name="Kellis M."/>
            <person name="Volff J.-N."/>
            <person name="Guigo R."/>
            <person name="Zody M.C."/>
            <person name="Mesirov J."/>
            <person name="Lindblad-Toh K."/>
            <person name="Birren B."/>
            <person name="Nusbaum C."/>
            <person name="Kahn D."/>
            <person name="Robinson-Rechavi M."/>
            <person name="Laudet V."/>
            <person name="Schachter V."/>
            <person name="Quetier F."/>
            <person name="Saurin W."/>
            <person name="Scarpelli C."/>
            <person name="Wincker P."/>
            <person name="Lander E.S."/>
            <person name="Weissenbach J."/>
            <person name="Roest Crollius H."/>
        </authorList>
    </citation>
    <scope>NUCLEOTIDE SEQUENCE [LARGE SCALE GENOMIC DNA]</scope>
</reference>
<dbReference type="OrthoDB" id="5350595at2759"/>
<sequence>MAYFKIITLDSSREASSCYTGDPLAPSLPLQEDFVYHWKAITHYYIETSDDKAPVTDTNIPSHLEQMLEILTQEERERESGETGPCMEYLLHHKILETLYTLGKADCPPGMKQQVLTFYTKLLAHIRQPLLPHINVHRPVQKLVRLCGEVLAAPTENEEIQFLCIVCAKLKQDPYLVNFFLENKTKKPEKKDPGGSEVAKDDALTPDTGQTPANEQTPLHEEPQAAAAAAGSCSPAATHSNNYNLVTSLLNLTKSPVGEITGRCSSVFLLFYELPSPPQDGRIVVKACEGLMLLVSLPEPAAAKCLTENTELCELLSERLVSFYKALPQSMDPLDIETVESVNWGLDVYNLKEDAAVFTGKRALISFLSWLDYCDQLIKEAHKAAAAVLAEAVKERFFVSVMEPQLMQTSEVGILTSTALLSRIIRQVTSEALLKETVYFLLGEDKEPETSATVARHPLRHRLIEHCDHLSDEISISTLRLFEQLIQKPNQHILHSLVLRGLEERNYLENKPQEDREPLENGQFHDAIDLEEDPLFGDEDPPDSRPPNSDWFSLSPPQSPDHPKNDGKTEVHKIVNSFLCLVPDEAKSSYQVEGTGYDTYLRDAHRQVSAQASAQHQRQVQGLLRDLLTLGLEGKPEASGEVQLGAPVLRRPLPQGSLRQDGPHSRSGWSGSWPANVPSRLITLTLVVWLHPTSVCVLQPYDVNLQVTAVLSKLSLLPHPHLNEYLLDPYINLAPGCRSLFSVIVRVVGDLMMRIQRIPDFTPKLLLVRKRLLGLEPEGITVDHMTLLEGVIVLEEFCKELAAIAFVKYHTASSS</sequence>
<dbReference type="PANTHER" id="PTHR21705:SF10">
    <property type="entry name" value="FHF COMPLEX SUBUNIT HOOK INTERACTING PROTEIN 2A"/>
    <property type="match status" value="1"/>
</dbReference>
<comment type="caution">
    <text evidence="4">The sequence shown here is derived from an EMBL/GenBank/DDBJ whole genome shotgun (WGS) entry which is preliminary data.</text>
</comment>
<dbReference type="Pfam" id="PF19311">
    <property type="entry name" value="KELAA"/>
    <property type="match status" value="1"/>
</dbReference>
<evidence type="ECO:0000313" key="4">
    <source>
        <dbReference type="EMBL" id="CAG05178.1"/>
    </source>
</evidence>
<protein>
    <submittedName>
        <fullName evidence="4">(spotted green pufferfish) hypothetical protein</fullName>
    </submittedName>
</protein>
<feature type="region of interest" description="Disordered" evidence="2">
    <location>
        <begin position="652"/>
        <end position="671"/>
    </location>
</feature>
<evidence type="ECO:0000256" key="2">
    <source>
        <dbReference type="SAM" id="MobiDB-lite"/>
    </source>
</evidence>
<feature type="domain" description="FHF complex subunit HOOK-interacting protein C-terminal" evidence="3">
    <location>
        <begin position="697"/>
        <end position="774"/>
    </location>
</feature>
<dbReference type="PANTHER" id="PTHR21705">
    <property type="entry name" value="RAI16 PROTEIN-RELATED"/>
    <property type="match status" value="1"/>
</dbReference>
<dbReference type="InterPro" id="IPR045669">
    <property type="entry name" value="FHIP_C"/>
</dbReference>
<feature type="compositionally biased region" description="Polar residues" evidence="2">
    <location>
        <begin position="207"/>
        <end position="217"/>
    </location>
</feature>
<dbReference type="AlphaFoldDB" id="Q4S2F4"/>
<dbReference type="Pfam" id="PF19314">
    <property type="entry name" value="DUF5917"/>
    <property type="match status" value="1"/>
</dbReference>
<feature type="region of interest" description="Disordered" evidence="2">
    <location>
        <begin position="532"/>
        <end position="568"/>
    </location>
</feature>
<dbReference type="InterPro" id="IPR019384">
    <property type="entry name" value="FHIP"/>
</dbReference>
<proteinExistence type="inferred from homology"/>
<evidence type="ECO:0000259" key="3">
    <source>
        <dbReference type="Pfam" id="PF19314"/>
    </source>
</evidence>
<comment type="similarity">
    <text evidence="1">Belongs to the FHIP family.</text>
</comment>
<feature type="compositionally biased region" description="Polar residues" evidence="2">
    <location>
        <begin position="546"/>
        <end position="556"/>
    </location>
</feature>
<dbReference type="InterPro" id="IPR045668">
    <property type="entry name" value="FHIP_KELAA_motif"/>
</dbReference>
<feature type="compositionally biased region" description="Acidic residues" evidence="2">
    <location>
        <begin position="532"/>
        <end position="541"/>
    </location>
</feature>
<dbReference type="Pfam" id="PF10257">
    <property type="entry name" value="RAI16-like"/>
    <property type="match status" value="2"/>
</dbReference>
<name>Q4S2F4_TETNG</name>
<dbReference type="KEGG" id="tng:GSTEN00025108G001"/>